<dbReference type="AlphaFoldDB" id="A0AAV7PIM8"/>
<name>A0AAV7PIM8_PLEWA</name>
<sequence length="123" mass="14039">MCARPEALRVCYTCTKYRYGLPQGHGAEGIKKAWPRAIQEGGNGGTLRNRVLRLSAPEPHVDAVFSKNLQNWRRSEGMKFLELDNRSSPDKKYIIDVSRPFRYVAQEGIFLVEDILSLVFCHV</sequence>
<evidence type="ECO:0000313" key="2">
    <source>
        <dbReference type="Proteomes" id="UP001066276"/>
    </source>
</evidence>
<dbReference type="EMBL" id="JANPWB010000011">
    <property type="protein sequence ID" value="KAJ1128157.1"/>
    <property type="molecule type" value="Genomic_DNA"/>
</dbReference>
<protein>
    <submittedName>
        <fullName evidence="1">Uncharacterized protein</fullName>
    </submittedName>
</protein>
<keyword evidence="2" id="KW-1185">Reference proteome</keyword>
<accession>A0AAV7PIM8</accession>
<reference evidence="1" key="1">
    <citation type="journal article" date="2022" name="bioRxiv">
        <title>Sequencing and chromosome-scale assembly of the giantPleurodeles waltlgenome.</title>
        <authorList>
            <person name="Brown T."/>
            <person name="Elewa A."/>
            <person name="Iarovenko S."/>
            <person name="Subramanian E."/>
            <person name="Araus A.J."/>
            <person name="Petzold A."/>
            <person name="Susuki M."/>
            <person name="Suzuki K.-i.T."/>
            <person name="Hayashi T."/>
            <person name="Toyoda A."/>
            <person name="Oliveira C."/>
            <person name="Osipova E."/>
            <person name="Leigh N.D."/>
            <person name="Simon A."/>
            <person name="Yun M.H."/>
        </authorList>
    </citation>
    <scope>NUCLEOTIDE SEQUENCE</scope>
    <source>
        <strain evidence="1">20211129_DDA</strain>
        <tissue evidence="1">Liver</tissue>
    </source>
</reference>
<gene>
    <name evidence="1" type="ORF">NDU88_006536</name>
</gene>
<organism evidence="1 2">
    <name type="scientific">Pleurodeles waltl</name>
    <name type="common">Iberian ribbed newt</name>
    <dbReference type="NCBI Taxonomy" id="8319"/>
    <lineage>
        <taxon>Eukaryota</taxon>
        <taxon>Metazoa</taxon>
        <taxon>Chordata</taxon>
        <taxon>Craniata</taxon>
        <taxon>Vertebrata</taxon>
        <taxon>Euteleostomi</taxon>
        <taxon>Amphibia</taxon>
        <taxon>Batrachia</taxon>
        <taxon>Caudata</taxon>
        <taxon>Salamandroidea</taxon>
        <taxon>Salamandridae</taxon>
        <taxon>Pleurodelinae</taxon>
        <taxon>Pleurodeles</taxon>
    </lineage>
</organism>
<proteinExistence type="predicted"/>
<evidence type="ECO:0000313" key="1">
    <source>
        <dbReference type="EMBL" id="KAJ1128157.1"/>
    </source>
</evidence>
<dbReference type="Proteomes" id="UP001066276">
    <property type="component" value="Chromosome 7"/>
</dbReference>
<comment type="caution">
    <text evidence="1">The sequence shown here is derived from an EMBL/GenBank/DDBJ whole genome shotgun (WGS) entry which is preliminary data.</text>
</comment>